<name>A0ABP9HDU1_9ACTN</name>
<evidence type="ECO:0000256" key="4">
    <source>
        <dbReference type="ARBA" id="ARBA00022692"/>
    </source>
</evidence>
<dbReference type="Pfam" id="PF00892">
    <property type="entry name" value="EamA"/>
    <property type="match status" value="2"/>
</dbReference>
<evidence type="ECO:0000256" key="1">
    <source>
        <dbReference type="ARBA" id="ARBA00004651"/>
    </source>
</evidence>
<dbReference type="InterPro" id="IPR037185">
    <property type="entry name" value="EmrE-like"/>
</dbReference>
<dbReference type="EMBL" id="BAABHS010000012">
    <property type="protein sequence ID" value="GAA4968597.1"/>
    <property type="molecule type" value="Genomic_DNA"/>
</dbReference>
<reference evidence="10" key="1">
    <citation type="journal article" date="2019" name="Int. J. Syst. Evol. Microbiol.">
        <title>The Global Catalogue of Microorganisms (GCM) 10K type strain sequencing project: providing services to taxonomists for standard genome sequencing and annotation.</title>
        <authorList>
            <consortium name="The Broad Institute Genomics Platform"/>
            <consortium name="The Broad Institute Genome Sequencing Center for Infectious Disease"/>
            <person name="Wu L."/>
            <person name="Ma J."/>
        </authorList>
    </citation>
    <scope>NUCLEOTIDE SEQUENCE [LARGE SCALE GENOMIC DNA]</scope>
    <source>
        <strain evidence="10">JCM 17986</strain>
    </source>
</reference>
<evidence type="ECO:0000313" key="10">
    <source>
        <dbReference type="Proteomes" id="UP001500466"/>
    </source>
</evidence>
<keyword evidence="6 7" id="KW-0472">Membrane</keyword>
<gene>
    <name evidence="9" type="ORF">GCM10023205_37230</name>
</gene>
<keyword evidence="3" id="KW-1003">Cell membrane</keyword>
<comment type="similarity">
    <text evidence="2">Belongs to the EamA transporter family.</text>
</comment>
<dbReference type="Proteomes" id="UP001500466">
    <property type="component" value="Unassembled WGS sequence"/>
</dbReference>
<sequence>MARGRERWTGVLLAGMTSNDHVAPTRHLPWGPAESGAMMAVVAMLGVQLGLAIAVRMFDQIGPLGMAWLRLVCAGAILLVVVRPRPSDFTRRDLLACALLGVVTAAMMMFFLSSAARLPIGTASALEFLGPLGIALVAARGRARLWALPAAIGVLLLTEPWHGGVDLVGVAYALGAALGWAGYILLTQHVGDKVTGLKGLAISLPVAALATTPIALPAEGGNLTWQLLGIGLALAVLHPVLPFSLELQALRRLTATSFGVLMSLEPAMSVVIGFLVLHQVPGPAAVFGVLCVVFAGVGATRAGARTAEPIAIPGPRAAEPERVAV</sequence>
<keyword evidence="4 7" id="KW-0812">Transmembrane</keyword>
<dbReference type="SUPFAM" id="SSF103481">
    <property type="entry name" value="Multidrug resistance efflux transporter EmrE"/>
    <property type="match status" value="2"/>
</dbReference>
<feature type="domain" description="EamA" evidence="8">
    <location>
        <begin position="168"/>
        <end position="295"/>
    </location>
</feature>
<proteinExistence type="inferred from homology"/>
<feature type="domain" description="EamA" evidence="8">
    <location>
        <begin position="35"/>
        <end position="138"/>
    </location>
</feature>
<evidence type="ECO:0000313" key="9">
    <source>
        <dbReference type="EMBL" id="GAA4968597.1"/>
    </source>
</evidence>
<evidence type="ECO:0000256" key="2">
    <source>
        <dbReference type="ARBA" id="ARBA00007362"/>
    </source>
</evidence>
<evidence type="ECO:0000256" key="7">
    <source>
        <dbReference type="SAM" id="Phobius"/>
    </source>
</evidence>
<evidence type="ECO:0000256" key="3">
    <source>
        <dbReference type="ARBA" id="ARBA00022475"/>
    </source>
</evidence>
<dbReference type="InterPro" id="IPR051258">
    <property type="entry name" value="Diverse_Substrate_Transporter"/>
</dbReference>
<feature type="transmembrane region" description="Helical" evidence="7">
    <location>
        <begin position="118"/>
        <end position="138"/>
    </location>
</feature>
<feature type="transmembrane region" description="Helical" evidence="7">
    <location>
        <begin position="61"/>
        <end position="82"/>
    </location>
</feature>
<dbReference type="PANTHER" id="PTHR42920">
    <property type="entry name" value="OS03G0707200 PROTEIN-RELATED"/>
    <property type="match status" value="1"/>
</dbReference>
<dbReference type="InterPro" id="IPR000620">
    <property type="entry name" value="EamA_dom"/>
</dbReference>
<feature type="transmembrane region" description="Helical" evidence="7">
    <location>
        <begin position="36"/>
        <end position="55"/>
    </location>
</feature>
<feature type="transmembrane region" description="Helical" evidence="7">
    <location>
        <begin position="284"/>
        <end position="304"/>
    </location>
</feature>
<keyword evidence="10" id="KW-1185">Reference proteome</keyword>
<feature type="transmembrane region" description="Helical" evidence="7">
    <location>
        <begin position="169"/>
        <end position="187"/>
    </location>
</feature>
<dbReference type="PANTHER" id="PTHR42920:SF5">
    <property type="entry name" value="EAMA DOMAIN-CONTAINING PROTEIN"/>
    <property type="match status" value="1"/>
</dbReference>
<comment type="subcellular location">
    <subcellularLocation>
        <location evidence="1">Cell membrane</location>
        <topology evidence="1">Multi-pass membrane protein</topology>
    </subcellularLocation>
</comment>
<comment type="caution">
    <text evidence="9">The sequence shown here is derived from an EMBL/GenBank/DDBJ whole genome shotgun (WGS) entry which is preliminary data.</text>
</comment>
<feature type="transmembrane region" description="Helical" evidence="7">
    <location>
        <begin position="199"/>
        <end position="217"/>
    </location>
</feature>
<protein>
    <submittedName>
        <fullName evidence="9">EamA family transporter</fullName>
    </submittedName>
</protein>
<feature type="transmembrane region" description="Helical" evidence="7">
    <location>
        <begin position="145"/>
        <end position="163"/>
    </location>
</feature>
<evidence type="ECO:0000256" key="6">
    <source>
        <dbReference type="ARBA" id="ARBA00023136"/>
    </source>
</evidence>
<feature type="transmembrane region" description="Helical" evidence="7">
    <location>
        <begin position="253"/>
        <end position="278"/>
    </location>
</feature>
<organism evidence="9 10">
    <name type="scientific">Yinghuangia aomiensis</name>
    <dbReference type="NCBI Taxonomy" id="676205"/>
    <lineage>
        <taxon>Bacteria</taxon>
        <taxon>Bacillati</taxon>
        <taxon>Actinomycetota</taxon>
        <taxon>Actinomycetes</taxon>
        <taxon>Kitasatosporales</taxon>
        <taxon>Streptomycetaceae</taxon>
        <taxon>Yinghuangia</taxon>
    </lineage>
</organism>
<feature type="transmembrane region" description="Helical" evidence="7">
    <location>
        <begin position="223"/>
        <end position="241"/>
    </location>
</feature>
<accession>A0ABP9HDU1</accession>
<evidence type="ECO:0000259" key="8">
    <source>
        <dbReference type="Pfam" id="PF00892"/>
    </source>
</evidence>
<evidence type="ECO:0000256" key="5">
    <source>
        <dbReference type="ARBA" id="ARBA00022989"/>
    </source>
</evidence>
<feature type="transmembrane region" description="Helical" evidence="7">
    <location>
        <begin position="94"/>
        <end position="112"/>
    </location>
</feature>
<keyword evidence="5 7" id="KW-1133">Transmembrane helix</keyword>